<dbReference type="EMBL" id="MN740692">
    <property type="protein sequence ID" value="QHU07904.1"/>
    <property type="molecule type" value="Genomic_DNA"/>
</dbReference>
<evidence type="ECO:0000313" key="1">
    <source>
        <dbReference type="EMBL" id="QHU07904.1"/>
    </source>
</evidence>
<accession>A0A6C0JW03</accession>
<dbReference type="AlphaFoldDB" id="A0A6C0JW03"/>
<protein>
    <submittedName>
        <fullName evidence="1">Uncharacterized protein</fullName>
    </submittedName>
</protein>
<sequence length="56" mass="6891">MESLNVLIKEVEKLLEEVQLPDCIFEDFIDRFDEMFVKYIEIRQLIQIQKRILKTF</sequence>
<organism evidence="1">
    <name type="scientific">viral metagenome</name>
    <dbReference type="NCBI Taxonomy" id="1070528"/>
    <lineage>
        <taxon>unclassified sequences</taxon>
        <taxon>metagenomes</taxon>
        <taxon>organismal metagenomes</taxon>
    </lineage>
</organism>
<reference evidence="1" key="1">
    <citation type="journal article" date="2020" name="Nature">
        <title>Giant virus diversity and host interactions through global metagenomics.</title>
        <authorList>
            <person name="Schulz F."/>
            <person name="Roux S."/>
            <person name="Paez-Espino D."/>
            <person name="Jungbluth S."/>
            <person name="Walsh D.A."/>
            <person name="Denef V.J."/>
            <person name="McMahon K.D."/>
            <person name="Konstantinidis K.T."/>
            <person name="Eloe-Fadrosh E.A."/>
            <person name="Kyrpides N.C."/>
            <person name="Woyke T."/>
        </authorList>
    </citation>
    <scope>NUCLEOTIDE SEQUENCE</scope>
    <source>
        <strain evidence="1">GVMAG-S-1041349-163</strain>
    </source>
</reference>
<name>A0A6C0JW03_9ZZZZ</name>
<proteinExistence type="predicted"/>